<protein>
    <recommendedName>
        <fullName evidence="9">ATP synthase subunit I</fullName>
    </recommendedName>
</protein>
<evidence type="ECO:0000256" key="4">
    <source>
        <dbReference type="ARBA" id="ARBA00022989"/>
    </source>
</evidence>
<sequence>MFKAVFLQIGATILATLIAGAITGVRGALSAALGGAACVLPNLLFALRLHAVSKRPAASYPLAFFVGEFLKIASTVGLLATVRLVYPDVHWLALFLGFVVALKANLFAFLVKT</sequence>
<dbReference type="Proteomes" id="UP000318422">
    <property type="component" value="Unassembled WGS sequence"/>
</dbReference>
<proteinExistence type="predicted"/>
<evidence type="ECO:0008006" key="9">
    <source>
        <dbReference type="Google" id="ProtNLM"/>
    </source>
</evidence>
<dbReference type="GO" id="GO:0005886">
    <property type="term" value="C:plasma membrane"/>
    <property type="evidence" value="ECO:0007669"/>
    <property type="project" value="UniProtKB-SubCell"/>
</dbReference>
<evidence type="ECO:0000256" key="5">
    <source>
        <dbReference type="ARBA" id="ARBA00023136"/>
    </source>
</evidence>
<feature type="transmembrane region" description="Helical" evidence="6">
    <location>
        <begin position="91"/>
        <end position="111"/>
    </location>
</feature>
<keyword evidence="8" id="KW-1185">Reference proteome</keyword>
<evidence type="ECO:0000256" key="6">
    <source>
        <dbReference type="SAM" id="Phobius"/>
    </source>
</evidence>
<feature type="transmembrane region" description="Helical" evidence="6">
    <location>
        <begin position="62"/>
        <end position="85"/>
    </location>
</feature>
<organism evidence="7 8">
    <name type="scientific">Zoogloea ramigera</name>
    <dbReference type="NCBI Taxonomy" id="350"/>
    <lineage>
        <taxon>Bacteria</taxon>
        <taxon>Pseudomonadati</taxon>
        <taxon>Pseudomonadota</taxon>
        <taxon>Betaproteobacteria</taxon>
        <taxon>Rhodocyclales</taxon>
        <taxon>Zoogloeaceae</taxon>
        <taxon>Zoogloea</taxon>
    </lineage>
</organism>
<evidence type="ECO:0000313" key="8">
    <source>
        <dbReference type="Proteomes" id="UP000318422"/>
    </source>
</evidence>
<keyword evidence="2" id="KW-1003">Cell membrane</keyword>
<name>A0A4Y4CQI6_ZOORA</name>
<dbReference type="AlphaFoldDB" id="A0A4Y4CQI6"/>
<dbReference type="Pfam" id="PF03899">
    <property type="entry name" value="ATP-synt_I"/>
    <property type="match status" value="1"/>
</dbReference>
<feature type="transmembrane region" description="Helical" evidence="6">
    <location>
        <begin position="30"/>
        <end position="50"/>
    </location>
</feature>
<reference evidence="7 8" key="1">
    <citation type="submission" date="2019-06" db="EMBL/GenBank/DDBJ databases">
        <title>Whole genome shotgun sequence of Zoogloea ramigera NBRC 15342.</title>
        <authorList>
            <person name="Hosoyama A."/>
            <person name="Uohara A."/>
            <person name="Ohji S."/>
            <person name="Ichikawa N."/>
        </authorList>
    </citation>
    <scope>NUCLEOTIDE SEQUENCE [LARGE SCALE GENOMIC DNA]</scope>
    <source>
        <strain evidence="7 8">NBRC 15342</strain>
    </source>
</reference>
<evidence type="ECO:0000256" key="3">
    <source>
        <dbReference type="ARBA" id="ARBA00022692"/>
    </source>
</evidence>
<dbReference type="EMBL" id="BJNV01000015">
    <property type="protein sequence ID" value="GEC95235.1"/>
    <property type="molecule type" value="Genomic_DNA"/>
</dbReference>
<keyword evidence="4 6" id="KW-1133">Transmembrane helix</keyword>
<keyword evidence="5 6" id="KW-0472">Membrane</keyword>
<dbReference type="RefSeq" id="WP_141350508.1">
    <property type="nucleotide sequence ID" value="NZ_BJNV01000015.1"/>
</dbReference>
<comment type="subcellular location">
    <subcellularLocation>
        <location evidence="1">Cell membrane</location>
        <topology evidence="1">Multi-pass membrane protein</topology>
    </subcellularLocation>
</comment>
<keyword evidence="3 6" id="KW-0812">Transmembrane</keyword>
<gene>
    <name evidence="7" type="ORF">ZRA01_13080</name>
</gene>
<evidence type="ECO:0000313" key="7">
    <source>
        <dbReference type="EMBL" id="GEC95235.1"/>
    </source>
</evidence>
<comment type="caution">
    <text evidence="7">The sequence shown here is derived from an EMBL/GenBank/DDBJ whole genome shotgun (WGS) entry which is preliminary data.</text>
</comment>
<evidence type="ECO:0000256" key="2">
    <source>
        <dbReference type="ARBA" id="ARBA00022475"/>
    </source>
</evidence>
<dbReference type="InterPro" id="IPR005598">
    <property type="entry name" value="ATP_synth_I"/>
</dbReference>
<dbReference type="OrthoDB" id="9181271at2"/>
<evidence type="ECO:0000256" key="1">
    <source>
        <dbReference type="ARBA" id="ARBA00004651"/>
    </source>
</evidence>
<accession>A0A4Y4CQI6</accession>